<keyword evidence="3 5" id="KW-0732">Signal</keyword>
<dbReference type="CDD" id="cd13624">
    <property type="entry name" value="PBP2_Arg_Lys_His"/>
    <property type="match status" value="1"/>
</dbReference>
<evidence type="ECO:0000313" key="10">
    <source>
        <dbReference type="Proteomes" id="UP000028042"/>
    </source>
</evidence>
<feature type="signal peptide" evidence="5">
    <location>
        <begin position="1"/>
        <end position="26"/>
    </location>
</feature>
<reference evidence="9" key="2">
    <citation type="submission" date="2015-10" db="EMBL/GenBank/DDBJ databases">
        <title>Improved Draft Genome Sequence of Clostridium pasteurianum Strain ATCC 6013 (DSM 525) Using a Hybrid Next-Generation Sequencing Approach.</title>
        <authorList>
            <person name="Pyne M.E."/>
            <person name="Utturkar S.M."/>
            <person name="Brown S.D."/>
            <person name="Moo-Young M."/>
            <person name="Chung D.A."/>
            <person name="Chou P.C."/>
        </authorList>
    </citation>
    <scope>NUCLEOTIDE SEQUENCE</scope>
    <source>
        <strain evidence="9">ATCC 6013</strain>
    </source>
</reference>
<evidence type="ECO:0000259" key="6">
    <source>
        <dbReference type="SMART" id="SM00062"/>
    </source>
</evidence>
<organism evidence="8 11">
    <name type="scientific">Clostridium pasteurianum DSM 525 = ATCC 6013</name>
    <dbReference type="NCBI Taxonomy" id="1262449"/>
    <lineage>
        <taxon>Bacteria</taxon>
        <taxon>Bacillati</taxon>
        <taxon>Bacillota</taxon>
        <taxon>Clostridia</taxon>
        <taxon>Eubacteriales</taxon>
        <taxon>Clostridiaceae</taxon>
        <taxon>Clostridium</taxon>
    </lineage>
</organism>
<dbReference type="EMBL" id="JPGY02000001">
    <property type="protein sequence ID" value="KRU12718.1"/>
    <property type="molecule type" value="Genomic_DNA"/>
</dbReference>
<dbReference type="InterPro" id="IPR018313">
    <property type="entry name" value="SBP_3_CS"/>
</dbReference>
<dbReference type="GeneID" id="93073372"/>
<dbReference type="Pfam" id="PF00497">
    <property type="entry name" value="SBP_bac_3"/>
    <property type="match status" value="1"/>
</dbReference>
<keyword evidence="11" id="KW-1185">Reference proteome</keyword>
<dbReference type="Gene3D" id="3.40.190.10">
    <property type="entry name" value="Periplasmic binding protein-like II"/>
    <property type="match status" value="2"/>
</dbReference>
<evidence type="ECO:0000313" key="9">
    <source>
        <dbReference type="EMBL" id="KRU12718.1"/>
    </source>
</evidence>
<dbReference type="SUPFAM" id="SSF53850">
    <property type="entry name" value="Periplasmic binding protein-like II"/>
    <property type="match status" value="1"/>
</dbReference>
<evidence type="ECO:0000256" key="5">
    <source>
        <dbReference type="SAM" id="SignalP"/>
    </source>
</evidence>
<feature type="domain" description="Solute-binding protein family 3/N-terminal" evidence="6">
    <location>
        <begin position="36"/>
        <end position="257"/>
    </location>
</feature>
<dbReference type="PROSITE" id="PS51257">
    <property type="entry name" value="PROKAR_LIPOPROTEIN"/>
    <property type="match status" value="1"/>
</dbReference>
<evidence type="ECO:0000256" key="4">
    <source>
        <dbReference type="RuleBase" id="RU003744"/>
    </source>
</evidence>
<comment type="subcellular location">
    <subcellularLocation>
        <location evidence="1">Cell envelope</location>
    </subcellularLocation>
</comment>
<feature type="domain" description="Ionotropic glutamate receptor C-terminal" evidence="7">
    <location>
        <begin position="39"/>
        <end position="256"/>
    </location>
</feature>
<dbReference type="GO" id="GO:0015276">
    <property type="term" value="F:ligand-gated monoatomic ion channel activity"/>
    <property type="evidence" value="ECO:0007669"/>
    <property type="project" value="InterPro"/>
</dbReference>
<evidence type="ECO:0000256" key="1">
    <source>
        <dbReference type="ARBA" id="ARBA00004196"/>
    </source>
</evidence>
<reference evidence="8 11" key="1">
    <citation type="journal article" date="2015" name="Genome Announc.">
        <title>Complete Genome Sequence of the Nitrogen-Fixing and Solvent-Producing Clostridium pasteurianum DSM 525.</title>
        <authorList>
            <person name="Poehlein A."/>
            <person name="Grosse-Honebrink A."/>
            <person name="Zhang Y."/>
            <person name="Minton N.P."/>
            <person name="Daniel R."/>
        </authorList>
    </citation>
    <scope>NUCLEOTIDE SEQUENCE [LARGE SCALE GENOMIC DNA]</scope>
    <source>
        <strain evidence="8">DSM 525</strain>
        <strain evidence="11">DSM 525 / ATCC 6013</strain>
    </source>
</reference>
<evidence type="ECO:0000256" key="3">
    <source>
        <dbReference type="ARBA" id="ARBA00022729"/>
    </source>
</evidence>
<dbReference type="eggNOG" id="COG0834">
    <property type="taxonomic scope" value="Bacteria"/>
</dbReference>
<dbReference type="PROSITE" id="PS01039">
    <property type="entry name" value="SBP_BACTERIAL_3"/>
    <property type="match status" value="1"/>
</dbReference>
<dbReference type="Proteomes" id="UP000030905">
    <property type="component" value="Chromosome"/>
</dbReference>
<evidence type="ECO:0000313" key="8">
    <source>
        <dbReference type="EMBL" id="AJA51274.1"/>
    </source>
</evidence>
<evidence type="ECO:0000259" key="7">
    <source>
        <dbReference type="SMART" id="SM00079"/>
    </source>
</evidence>
<evidence type="ECO:0000313" key="11">
    <source>
        <dbReference type="Proteomes" id="UP000030905"/>
    </source>
</evidence>
<dbReference type="PATRIC" id="fig|1262449.3.peg.3951"/>
<dbReference type="PANTHER" id="PTHR35936:SF17">
    <property type="entry name" value="ARGININE-BINDING EXTRACELLULAR PROTEIN ARTP"/>
    <property type="match status" value="1"/>
</dbReference>
<dbReference type="SMART" id="SM00062">
    <property type="entry name" value="PBPb"/>
    <property type="match status" value="1"/>
</dbReference>
<dbReference type="KEGG" id="cpae:CPAST_c11860"/>
<proteinExistence type="inferred from homology"/>
<sequence>MKRKLSLFSILLVIILLLSSCGKSSASESNTSEKKKLTILTYANWNPFEYLDKGQLVGFDIDLIKALADEAGYKYDIKNSGWDAMFNQIKGNKADLGISGVTITDARKQTYDFSVPYFISRQSIVVKNTSTVKSGADLKDKTIAVQNGSTGQEAVEKLIGKDNPNIKKLKSGLSYMELMHGDADAVVGDDTSNKEFLKNNSNQDLKIIQDKDSFAPEYFGIIYPKGSKIKADFDKALDKLYSNGTYTKIYQKWFKVDPDINELKAQEK</sequence>
<dbReference type="GO" id="GO:0030313">
    <property type="term" value="C:cell envelope"/>
    <property type="evidence" value="ECO:0007669"/>
    <property type="project" value="UniProtKB-SubCell"/>
</dbReference>
<dbReference type="SMART" id="SM00079">
    <property type="entry name" value="PBPe"/>
    <property type="match status" value="1"/>
</dbReference>
<dbReference type="PANTHER" id="PTHR35936">
    <property type="entry name" value="MEMBRANE-BOUND LYTIC MUREIN TRANSGLYCOSYLASE F"/>
    <property type="match status" value="1"/>
</dbReference>
<evidence type="ECO:0000256" key="2">
    <source>
        <dbReference type="ARBA" id="ARBA00010333"/>
    </source>
</evidence>
<accession>A0A0H3J0C2</accession>
<protein>
    <submittedName>
        <fullName evidence="9">ABC-type transporter, periplasmic subunit family 3</fullName>
    </submittedName>
    <submittedName>
        <fullName evidence="8">Histidine-binding protein</fullName>
    </submittedName>
</protein>
<name>A0A0H3J0C2_CLOPA</name>
<gene>
    <name evidence="8" type="primary">hisJ</name>
    <name evidence="8" type="ORF">CLPA_c11860</name>
    <name evidence="9" type="ORF">CP6013_01966</name>
</gene>
<feature type="chain" id="PRO_5035991371" evidence="5">
    <location>
        <begin position="27"/>
        <end position="268"/>
    </location>
</feature>
<dbReference type="KEGG" id="cpat:CLPA_c11860"/>
<dbReference type="InterPro" id="IPR001320">
    <property type="entry name" value="Iontro_rcpt_C"/>
</dbReference>
<dbReference type="AlphaFoldDB" id="A0A0H3J0C2"/>
<dbReference type="Proteomes" id="UP000028042">
    <property type="component" value="Unassembled WGS sequence"/>
</dbReference>
<dbReference type="GO" id="GO:0016020">
    <property type="term" value="C:membrane"/>
    <property type="evidence" value="ECO:0007669"/>
    <property type="project" value="InterPro"/>
</dbReference>
<dbReference type="InterPro" id="IPR001638">
    <property type="entry name" value="Solute-binding_3/MltF_N"/>
</dbReference>
<dbReference type="EMBL" id="CP009268">
    <property type="protein sequence ID" value="AJA51274.1"/>
    <property type="molecule type" value="Genomic_DNA"/>
</dbReference>
<dbReference type="RefSeq" id="WP_003448109.1">
    <property type="nucleotide sequence ID" value="NZ_ANZB01000020.1"/>
</dbReference>
<comment type="similarity">
    <text evidence="2 4">Belongs to the bacterial solute-binding protein 3 family.</text>
</comment>
<reference evidence="9 10" key="3">
    <citation type="journal article" name="Genome Announc.">
        <title>Improved Draft Genome Sequence of Clostridium pasteurianum Strain ATCC 6013 (DSM 525) Using a Hybrid Next-Generation Sequencing Approach.</title>
        <authorList>
            <person name="Pyne M.E."/>
            <person name="Utturkar S."/>
            <person name="Brown S.D."/>
            <person name="Moo-Young M."/>
            <person name="Chung D.A."/>
            <person name="Chou C.P."/>
        </authorList>
    </citation>
    <scope>NUCLEOTIDE SEQUENCE [LARGE SCALE GENOMIC DNA]</scope>
    <source>
        <strain evidence="9 10">ATCC 6013</strain>
    </source>
</reference>